<dbReference type="Proteomes" id="UP000801864">
    <property type="component" value="Unassembled WGS sequence"/>
</dbReference>
<evidence type="ECO:0000256" key="1">
    <source>
        <dbReference type="ARBA" id="ARBA00006328"/>
    </source>
</evidence>
<reference evidence="5 6" key="1">
    <citation type="submission" date="2018-06" db="EMBL/GenBank/DDBJ databases">
        <title>Genome analysis of cellulolytic fungus Trichoderma lentiforme CFAM-422.</title>
        <authorList>
            <person name="Steindorff A.S."/>
            <person name="Formighieri E.F."/>
            <person name="Midorikawa G.E.O."/>
            <person name="Tamietti M.S."/>
            <person name="Ramos E.Z."/>
            <person name="Silva A.S."/>
            <person name="Bon E.P.S."/>
            <person name="Mendes T.D."/>
            <person name="Damaso M.C.T."/>
            <person name="Favaro L.C.L."/>
        </authorList>
    </citation>
    <scope>NUCLEOTIDE SEQUENCE [LARGE SCALE GENOMIC DNA]</scope>
    <source>
        <strain evidence="5 6">CFAM-422</strain>
    </source>
</reference>
<keyword evidence="2" id="KW-0521">NADP</keyword>
<evidence type="ECO:0000259" key="4">
    <source>
        <dbReference type="Pfam" id="PF05368"/>
    </source>
</evidence>
<dbReference type="EMBL" id="QLNT01000015">
    <property type="protein sequence ID" value="KAF3067747.1"/>
    <property type="molecule type" value="Genomic_DNA"/>
</dbReference>
<protein>
    <submittedName>
        <fullName evidence="5">NmrA family domain-containing protein 1</fullName>
    </submittedName>
</protein>
<dbReference type="SUPFAM" id="SSF51735">
    <property type="entry name" value="NAD(P)-binding Rossmann-fold domains"/>
    <property type="match status" value="1"/>
</dbReference>
<feature type="domain" description="NmrA-like" evidence="4">
    <location>
        <begin position="5"/>
        <end position="71"/>
    </location>
</feature>
<comment type="similarity">
    <text evidence="1">Belongs to the NmrA-type oxidoreductase family.</text>
</comment>
<dbReference type="InterPro" id="IPR036291">
    <property type="entry name" value="NAD(P)-bd_dom_sf"/>
</dbReference>
<evidence type="ECO:0000256" key="2">
    <source>
        <dbReference type="ARBA" id="ARBA00022857"/>
    </source>
</evidence>
<evidence type="ECO:0000313" key="5">
    <source>
        <dbReference type="EMBL" id="KAF3067747.1"/>
    </source>
</evidence>
<organism evidence="5 6">
    <name type="scientific">Trichoderma lentiforme</name>
    <dbReference type="NCBI Taxonomy" id="1567552"/>
    <lineage>
        <taxon>Eukaryota</taxon>
        <taxon>Fungi</taxon>
        <taxon>Dikarya</taxon>
        <taxon>Ascomycota</taxon>
        <taxon>Pezizomycotina</taxon>
        <taxon>Sordariomycetes</taxon>
        <taxon>Hypocreomycetidae</taxon>
        <taxon>Hypocreales</taxon>
        <taxon>Hypocreaceae</taxon>
        <taxon>Trichoderma</taxon>
    </lineage>
</organism>
<comment type="caution">
    <text evidence="5">The sequence shown here is derived from an EMBL/GenBank/DDBJ whole genome shotgun (WGS) entry which is preliminary data.</text>
</comment>
<gene>
    <name evidence="5" type="ORF">CFAM422_008488</name>
</gene>
<evidence type="ECO:0000256" key="3">
    <source>
        <dbReference type="SAM" id="MobiDB-lite"/>
    </source>
</evidence>
<dbReference type="InterPro" id="IPR008030">
    <property type="entry name" value="NmrA-like"/>
</dbReference>
<proteinExistence type="inferred from homology"/>
<dbReference type="PANTHER" id="PTHR42748:SF28">
    <property type="entry name" value="NMRA-LIKE DOMAIN-CONTAINING PROTEIN"/>
    <property type="match status" value="1"/>
</dbReference>
<dbReference type="GO" id="GO:0005634">
    <property type="term" value="C:nucleus"/>
    <property type="evidence" value="ECO:0007669"/>
    <property type="project" value="TreeGrafter"/>
</dbReference>
<dbReference type="PANTHER" id="PTHR42748">
    <property type="entry name" value="NITROGEN METABOLITE REPRESSION PROTEIN NMRA FAMILY MEMBER"/>
    <property type="match status" value="1"/>
</dbReference>
<dbReference type="Gene3D" id="3.40.50.720">
    <property type="entry name" value="NAD(P)-binding Rossmann-like Domain"/>
    <property type="match status" value="1"/>
</dbReference>
<keyword evidence="6" id="KW-1185">Reference proteome</keyword>
<dbReference type="Pfam" id="PF05368">
    <property type="entry name" value="NmrA"/>
    <property type="match status" value="1"/>
</dbReference>
<feature type="region of interest" description="Disordered" evidence="3">
    <location>
        <begin position="68"/>
        <end position="93"/>
    </location>
</feature>
<name>A0A9P4XBP2_9HYPO</name>
<accession>A0A9P4XBP2</accession>
<sequence>MSSRKPIVVVGATGNQGGSVGNMFSSEPGWRVRALTRNTPSTKAQDLGSSGVEVVRANIDDLSTLTAAFDGPELGTSPELRDAESYYPSHDLQ</sequence>
<evidence type="ECO:0000313" key="6">
    <source>
        <dbReference type="Proteomes" id="UP000801864"/>
    </source>
</evidence>
<dbReference type="AlphaFoldDB" id="A0A9P4XBP2"/>
<dbReference type="InterPro" id="IPR051164">
    <property type="entry name" value="NmrA-like_oxidored"/>
</dbReference>